<accession>A0ABU0Z3K3</accession>
<dbReference type="PANTHER" id="PTHR43649:SF30">
    <property type="entry name" value="ABC TRANSPORTER SUBSTRATE-BINDING PROTEIN"/>
    <property type="match status" value="1"/>
</dbReference>
<keyword evidence="1" id="KW-0732">Signal</keyword>
<evidence type="ECO:0000256" key="1">
    <source>
        <dbReference type="SAM" id="SignalP"/>
    </source>
</evidence>
<feature type="chain" id="PRO_5045055930" evidence="1">
    <location>
        <begin position="33"/>
        <end position="437"/>
    </location>
</feature>
<proteinExistence type="predicted"/>
<evidence type="ECO:0000313" key="3">
    <source>
        <dbReference type="Proteomes" id="UP001235133"/>
    </source>
</evidence>
<name>A0ABU0Z3K3_9MICO</name>
<comment type="caution">
    <text evidence="2">The sequence shown here is derived from an EMBL/GenBank/DDBJ whole genome shotgun (WGS) entry which is preliminary data.</text>
</comment>
<dbReference type="Pfam" id="PF01547">
    <property type="entry name" value="SBP_bac_1"/>
    <property type="match status" value="1"/>
</dbReference>
<evidence type="ECO:0000313" key="2">
    <source>
        <dbReference type="EMBL" id="MDQ7879160.1"/>
    </source>
</evidence>
<dbReference type="Gene3D" id="3.40.190.10">
    <property type="entry name" value="Periplasmic binding protein-like II"/>
    <property type="match status" value="2"/>
</dbReference>
<gene>
    <name evidence="2" type="ORF">Q9R08_14315</name>
</gene>
<protein>
    <submittedName>
        <fullName evidence="2">Extracellular solute-binding protein</fullName>
    </submittedName>
</protein>
<dbReference type="InterPro" id="IPR050490">
    <property type="entry name" value="Bact_solute-bd_prot1"/>
</dbReference>
<dbReference type="RefSeq" id="WP_308868775.1">
    <property type="nucleotide sequence ID" value="NZ_JAVFWO010000004.1"/>
</dbReference>
<feature type="signal peptide" evidence="1">
    <location>
        <begin position="1"/>
        <end position="32"/>
    </location>
</feature>
<dbReference type="PANTHER" id="PTHR43649">
    <property type="entry name" value="ARABINOSE-BINDING PROTEIN-RELATED"/>
    <property type="match status" value="1"/>
</dbReference>
<organism evidence="2 3">
    <name type="scientific">Microbacterium psychrotolerans</name>
    <dbReference type="NCBI Taxonomy" id="3068321"/>
    <lineage>
        <taxon>Bacteria</taxon>
        <taxon>Bacillati</taxon>
        <taxon>Actinomycetota</taxon>
        <taxon>Actinomycetes</taxon>
        <taxon>Micrococcales</taxon>
        <taxon>Microbacteriaceae</taxon>
        <taxon>Microbacterium</taxon>
    </lineage>
</organism>
<dbReference type="SUPFAM" id="SSF53850">
    <property type="entry name" value="Periplasmic binding protein-like II"/>
    <property type="match status" value="1"/>
</dbReference>
<dbReference type="Proteomes" id="UP001235133">
    <property type="component" value="Unassembled WGS sequence"/>
</dbReference>
<dbReference type="InterPro" id="IPR006059">
    <property type="entry name" value="SBP"/>
</dbReference>
<dbReference type="PROSITE" id="PS51257">
    <property type="entry name" value="PROKAR_LIPOPROTEIN"/>
    <property type="match status" value="1"/>
</dbReference>
<reference evidence="2 3" key="1">
    <citation type="submission" date="2023-08" db="EMBL/GenBank/DDBJ databases">
        <title>Microbacterium psychrotolerans sp. nov., a psychrotolerant bacterium isolated from soil in Heilongjiang Province, China.</title>
        <authorList>
            <person name="An P."/>
            <person name="Zhao D."/>
            <person name="Xiang H."/>
        </authorList>
    </citation>
    <scope>NUCLEOTIDE SEQUENCE [LARGE SCALE GENOMIC DNA]</scope>
    <source>
        <strain evidence="2 3">QXD-8</strain>
    </source>
</reference>
<dbReference type="EMBL" id="JAVFWO010000004">
    <property type="protein sequence ID" value="MDQ7879160.1"/>
    <property type="molecule type" value="Genomic_DNA"/>
</dbReference>
<keyword evidence="3" id="KW-1185">Reference proteome</keyword>
<sequence>MKFRSRKLMAGTAGVALAALVGLTGCASGAPAGTQPTLDPDEEVSITFTFWGNDVRAELYNEAIAVFEEQHPNIDVDIIFLAPTDYWEKRQIEAAGSGLPDVVTMDLAYLRQYSQSGSLLDLEPYLGTIIQTDAIDPQVLSAGVVDDVTTAVPLSTNSWGMFLNTTLLDQLGVEAFTDGTWEDYYDWIAEVSDAGKAAGVDVWGGVDPTGRIENFELQLRAEGDNLFDEDGTPGFDEERLAEFWDSVSTQRDAGQLVPQQRIAEVQPLTAFDSALSASDATWDNTGAGFLANLGEGYDIQLIAPPLSVEDGKDLYLKASQMYSIASNSEHPAAAATLIDFLINSPESGEIFGTNRGLPASETARESADLDELSQTIADYEASIADRLGAAPPVPIVGYGSLHEKFRELGEELNFGTMTVDEAVTQFFAEMDVVVSSQ</sequence>